<gene>
    <name evidence="5 6" type="primary">panB</name>
    <name evidence="6" type="ORF">NYG85_09105</name>
</gene>
<evidence type="ECO:0000256" key="4">
    <source>
        <dbReference type="ARBA" id="ARBA00022679"/>
    </source>
</evidence>
<protein>
    <recommendedName>
        <fullName evidence="5">3-methyl-2-oxobutanoate hydroxymethyltransferase</fullName>
        <ecNumber evidence="5">2.1.2.11</ecNumber>
    </recommendedName>
    <alternativeName>
        <fullName evidence="5">Ketopantoate hydroxymethyltransferase</fullName>
        <shortName evidence="5">KPHMT</shortName>
    </alternativeName>
</protein>
<comment type="cofactor">
    <cofactor evidence="5">
        <name>Mg(2+)</name>
        <dbReference type="ChEBI" id="CHEBI:18420"/>
    </cofactor>
    <text evidence="5">Binds 1 Mg(2+) ion per subunit.</text>
</comment>
<dbReference type="PIRSF" id="PIRSF000388">
    <property type="entry name" value="Pantoate_hydroxy_MeTrfase"/>
    <property type="match status" value="1"/>
</dbReference>
<evidence type="ECO:0000256" key="3">
    <source>
        <dbReference type="ARBA" id="ARBA00022655"/>
    </source>
</evidence>
<dbReference type="Gene3D" id="3.20.20.60">
    <property type="entry name" value="Phosphoenolpyruvate-binding domains"/>
    <property type="match status" value="1"/>
</dbReference>
<name>A0ABT7HRP7_9BACT</name>
<comment type="subunit">
    <text evidence="2 5">Homodecamer; pentamer of dimers.</text>
</comment>
<dbReference type="PANTHER" id="PTHR20881:SF0">
    <property type="entry name" value="3-METHYL-2-OXOBUTANOATE HYDROXYMETHYLTRANSFERASE"/>
    <property type="match status" value="1"/>
</dbReference>
<dbReference type="EMBL" id="JANURM010000014">
    <property type="protein sequence ID" value="MDL0089514.1"/>
    <property type="molecule type" value="Genomic_DNA"/>
</dbReference>
<keyword evidence="4 5" id="KW-0808">Transferase</keyword>
<keyword evidence="5" id="KW-0479">Metal-binding</keyword>
<dbReference type="SUPFAM" id="SSF51621">
    <property type="entry name" value="Phosphoenolpyruvate/pyruvate domain"/>
    <property type="match status" value="1"/>
</dbReference>
<dbReference type="NCBIfam" id="NF001452">
    <property type="entry name" value="PRK00311.1"/>
    <property type="match status" value="1"/>
</dbReference>
<organism evidence="6 7">
    <name type="scientific">Campylobacter gastrosuis</name>
    <dbReference type="NCBI Taxonomy" id="2974576"/>
    <lineage>
        <taxon>Bacteria</taxon>
        <taxon>Pseudomonadati</taxon>
        <taxon>Campylobacterota</taxon>
        <taxon>Epsilonproteobacteria</taxon>
        <taxon>Campylobacterales</taxon>
        <taxon>Campylobacteraceae</taxon>
        <taxon>Campylobacter</taxon>
    </lineage>
</organism>
<comment type="similarity">
    <text evidence="1 5">Belongs to the PanB family.</text>
</comment>
<dbReference type="EC" id="2.1.2.11" evidence="5"/>
<dbReference type="InterPro" id="IPR040442">
    <property type="entry name" value="Pyrv_kinase-like_dom_sf"/>
</dbReference>
<reference evidence="6" key="1">
    <citation type="submission" date="2022-08" db="EMBL/GenBank/DDBJ databases">
        <authorList>
            <person name="Wang H."/>
        </authorList>
    </citation>
    <scope>NUCLEOTIDE SEQUENCE</scope>
    <source>
        <strain evidence="6">PS10</strain>
    </source>
</reference>
<feature type="binding site" evidence="5">
    <location>
        <position position="79"/>
    </location>
    <ligand>
        <name>3-methyl-2-oxobutanoate</name>
        <dbReference type="ChEBI" id="CHEBI:11851"/>
    </ligand>
</feature>
<evidence type="ECO:0000313" key="7">
    <source>
        <dbReference type="Proteomes" id="UP001173801"/>
    </source>
</evidence>
<comment type="caution">
    <text evidence="6">The sequence shown here is derived from an EMBL/GenBank/DDBJ whole genome shotgun (WGS) entry which is preliminary data.</text>
</comment>
<comment type="pathway">
    <text evidence="5">Cofactor biosynthesis; (R)-pantothenate biosynthesis; (R)-pantoate from 3-methyl-2-oxobutanoate: step 1/2.</text>
</comment>
<evidence type="ECO:0000256" key="5">
    <source>
        <dbReference type="HAMAP-Rule" id="MF_00156"/>
    </source>
</evidence>
<evidence type="ECO:0000256" key="1">
    <source>
        <dbReference type="ARBA" id="ARBA00008676"/>
    </source>
</evidence>
<evidence type="ECO:0000256" key="2">
    <source>
        <dbReference type="ARBA" id="ARBA00011424"/>
    </source>
</evidence>
<sequence>MSITQILGKKGREKIVAITAYDALFASLFDEFVDIILVGDSLNMSFNAQKDTLNLGINEAIYHTKAVRNGVKKALLMADMPFGSYQSEKQALKNATKFIKQSGADCVKLEGEDRAISIIKKLTGEGIAVCGHIGLMPQNVRFEGGYKIKGRGYDEAKRLTEAALNLEAAGAFAIVLEGVISDTAKQITDALKIPTIGIGSGVDTDGQVLVFSDMLGLYQGFKPKFVKEYLDGKTLIKNAVKTYANEVKSQKFPTDEFSYKA</sequence>
<comment type="catalytic activity">
    <reaction evidence="5">
        <text>(6R)-5,10-methylene-5,6,7,8-tetrahydrofolate + 3-methyl-2-oxobutanoate + H2O = 2-dehydropantoate + (6S)-5,6,7,8-tetrahydrofolate</text>
        <dbReference type="Rhea" id="RHEA:11824"/>
        <dbReference type="ChEBI" id="CHEBI:11561"/>
        <dbReference type="ChEBI" id="CHEBI:11851"/>
        <dbReference type="ChEBI" id="CHEBI:15377"/>
        <dbReference type="ChEBI" id="CHEBI:15636"/>
        <dbReference type="ChEBI" id="CHEBI:57453"/>
        <dbReference type="EC" id="2.1.2.11"/>
    </reaction>
</comment>
<dbReference type="PANTHER" id="PTHR20881">
    <property type="entry name" value="3-METHYL-2-OXOBUTANOATE HYDROXYMETHYLTRANSFERASE"/>
    <property type="match status" value="1"/>
</dbReference>
<feature type="binding site" evidence="5">
    <location>
        <position position="108"/>
    </location>
    <ligand>
        <name>3-methyl-2-oxobutanoate</name>
        <dbReference type="ChEBI" id="CHEBI:11851"/>
    </ligand>
</feature>
<feature type="binding site" evidence="5">
    <location>
        <position position="110"/>
    </location>
    <ligand>
        <name>Mg(2+)</name>
        <dbReference type="ChEBI" id="CHEBI:18420"/>
    </ligand>
</feature>
<feature type="binding site" evidence="5">
    <location>
        <position position="40"/>
    </location>
    <ligand>
        <name>Mg(2+)</name>
        <dbReference type="ChEBI" id="CHEBI:18420"/>
    </ligand>
</feature>
<dbReference type="HAMAP" id="MF_00156">
    <property type="entry name" value="PanB"/>
    <property type="match status" value="1"/>
</dbReference>
<dbReference type="InterPro" id="IPR003700">
    <property type="entry name" value="Pantoate_hydroxy_MeTrfase"/>
</dbReference>
<keyword evidence="3 5" id="KW-0566">Pantothenate biosynthesis</keyword>
<dbReference type="Pfam" id="PF02548">
    <property type="entry name" value="Pantoate_transf"/>
    <property type="match status" value="1"/>
</dbReference>
<dbReference type="Proteomes" id="UP001173801">
    <property type="component" value="Unassembled WGS sequence"/>
</dbReference>
<feature type="binding site" evidence="5">
    <location>
        <position position="79"/>
    </location>
    <ligand>
        <name>Mg(2+)</name>
        <dbReference type="ChEBI" id="CHEBI:18420"/>
    </ligand>
</feature>
<keyword evidence="5" id="KW-0963">Cytoplasm</keyword>
<dbReference type="InterPro" id="IPR015813">
    <property type="entry name" value="Pyrv/PenolPyrv_kinase-like_dom"/>
</dbReference>
<comment type="function">
    <text evidence="5">Catalyzes the reversible reaction in which hydroxymethyl group from 5,10-methylenetetrahydrofolate is transferred onto alpha-ketoisovalerate to form ketopantoate.</text>
</comment>
<comment type="subcellular location">
    <subcellularLocation>
        <location evidence="5">Cytoplasm</location>
    </subcellularLocation>
</comment>
<dbReference type="CDD" id="cd06557">
    <property type="entry name" value="KPHMT-like"/>
    <property type="match status" value="1"/>
</dbReference>
<accession>A0ABT7HRP7</accession>
<reference evidence="6" key="2">
    <citation type="journal article" date="2023" name="Microorganisms">
        <title>Isolation and Genomic Characteristics of Cat-Borne Campylobacter felis sp. nov. and Sheep-Borne Campylobacter ovis sp. nov.</title>
        <authorList>
            <person name="Wang H."/>
            <person name="Li Y."/>
            <person name="Gu Y."/>
            <person name="Zhou G."/>
            <person name="Chen X."/>
            <person name="Zhang X."/>
            <person name="Shao Z."/>
            <person name="Zhang J."/>
            <person name="Zhang M."/>
        </authorList>
    </citation>
    <scope>NUCLEOTIDE SEQUENCE</scope>
    <source>
        <strain evidence="6">PS10</strain>
    </source>
</reference>
<keyword evidence="7" id="KW-1185">Reference proteome</keyword>
<proteinExistence type="inferred from homology"/>
<dbReference type="NCBIfam" id="TIGR00222">
    <property type="entry name" value="panB"/>
    <property type="match status" value="1"/>
</dbReference>
<evidence type="ECO:0000313" key="6">
    <source>
        <dbReference type="EMBL" id="MDL0089514.1"/>
    </source>
</evidence>
<dbReference type="RefSeq" id="WP_284938188.1">
    <property type="nucleotide sequence ID" value="NZ_JANURM010000014.1"/>
</dbReference>
<dbReference type="GO" id="GO:0003864">
    <property type="term" value="F:3-methyl-2-oxobutanoate hydroxymethyltransferase activity"/>
    <property type="evidence" value="ECO:0007669"/>
    <property type="project" value="UniProtKB-EC"/>
</dbReference>
<feature type="binding site" evidence="5">
    <location>
        <begin position="40"/>
        <end position="41"/>
    </location>
    <ligand>
        <name>3-methyl-2-oxobutanoate</name>
        <dbReference type="ChEBI" id="CHEBI:11851"/>
    </ligand>
</feature>
<keyword evidence="5" id="KW-0460">Magnesium</keyword>
<feature type="active site" description="Proton acceptor" evidence="5">
    <location>
        <position position="177"/>
    </location>
</feature>